<dbReference type="AlphaFoldDB" id="A0A645CJG8"/>
<feature type="transmembrane region" description="Helical" evidence="1">
    <location>
        <begin position="25"/>
        <end position="45"/>
    </location>
</feature>
<keyword evidence="1" id="KW-0812">Transmembrane</keyword>
<proteinExistence type="predicted"/>
<name>A0A645CJG8_9ZZZZ</name>
<sequence length="77" mass="8588">MNNNLNIGSLRDIQMSAILASNKTLLGYVIIAGLGILSMILFYQFGQEKYKLVRFEARRAKKQNELAGQVRDIAGSI</sequence>
<reference evidence="2" key="1">
    <citation type="submission" date="2019-08" db="EMBL/GenBank/DDBJ databases">
        <authorList>
            <person name="Kucharzyk K."/>
            <person name="Murdoch R.W."/>
            <person name="Higgins S."/>
            <person name="Loffler F."/>
        </authorList>
    </citation>
    <scope>NUCLEOTIDE SEQUENCE</scope>
</reference>
<evidence type="ECO:0000313" key="2">
    <source>
        <dbReference type="EMBL" id="MPM77097.1"/>
    </source>
</evidence>
<keyword evidence="1" id="KW-1133">Transmembrane helix</keyword>
<organism evidence="2">
    <name type="scientific">bioreactor metagenome</name>
    <dbReference type="NCBI Taxonomy" id="1076179"/>
    <lineage>
        <taxon>unclassified sequences</taxon>
        <taxon>metagenomes</taxon>
        <taxon>ecological metagenomes</taxon>
    </lineage>
</organism>
<dbReference type="EMBL" id="VSSQ01027716">
    <property type="protein sequence ID" value="MPM77097.1"/>
    <property type="molecule type" value="Genomic_DNA"/>
</dbReference>
<comment type="caution">
    <text evidence="2">The sequence shown here is derived from an EMBL/GenBank/DDBJ whole genome shotgun (WGS) entry which is preliminary data.</text>
</comment>
<accession>A0A645CJG8</accession>
<keyword evidence="1" id="KW-0472">Membrane</keyword>
<gene>
    <name evidence="2" type="ORF">SDC9_124097</name>
</gene>
<protein>
    <submittedName>
        <fullName evidence="2">Uncharacterized protein</fullName>
    </submittedName>
</protein>
<evidence type="ECO:0000256" key="1">
    <source>
        <dbReference type="SAM" id="Phobius"/>
    </source>
</evidence>